<evidence type="ECO:0000256" key="2">
    <source>
        <dbReference type="ARBA" id="ARBA00022448"/>
    </source>
</evidence>
<dbReference type="AlphaFoldDB" id="A0A7I7SWJ6"/>
<dbReference type="SUPFAM" id="SSF53807">
    <property type="entry name" value="Helical backbone' metal receptor"/>
    <property type="match status" value="1"/>
</dbReference>
<keyword evidence="3" id="KW-0479">Metal-binding</keyword>
<protein>
    <submittedName>
        <fullName evidence="7">ABC transporter substrate-binding protein</fullName>
    </submittedName>
</protein>
<dbReference type="InterPro" id="IPR050492">
    <property type="entry name" value="Bact_metal-bind_prot9"/>
</dbReference>
<accession>A0A7I7SWJ6</accession>
<dbReference type="KEGG" id="msar:MSAR_37050"/>
<keyword evidence="8" id="KW-1185">Reference proteome</keyword>
<comment type="subcellular location">
    <subcellularLocation>
        <location evidence="1">Cell envelope</location>
    </subcellularLocation>
</comment>
<feature type="region of interest" description="Disordered" evidence="5">
    <location>
        <begin position="33"/>
        <end position="58"/>
    </location>
</feature>
<dbReference type="RefSeq" id="WP_163699204.1">
    <property type="nucleotide sequence ID" value="NZ_AP022595.1"/>
</dbReference>
<keyword evidence="2" id="KW-0813">Transport</keyword>
<dbReference type="Proteomes" id="UP000466445">
    <property type="component" value="Chromosome"/>
</dbReference>
<organism evidence="7 8">
    <name type="scientific">Mycolicibacterium sarraceniae</name>
    <dbReference type="NCBI Taxonomy" id="1534348"/>
    <lineage>
        <taxon>Bacteria</taxon>
        <taxon>Bacillati</taxon>
        <taxon>Actinomycetota</taxon>
        <taxon>Actinomycetes</taxon>
        <taxon>Mycobacteriales</taxon>
        <taxon>Mycobacteriaceae</taxon>
        <taxon>Mycolicibacterium</taxon>
    </lineage>
</organism>
<dbReference type="InterPro" id="IPR006127">
    <property type="entry name" value="ZnuA-like"/>
</dbReference>
<dbReference type="GO" id="GO:0046872">
    <property type="term" value="F:metal ion binding"/>
    <property type="evidence" value="ECO:0007669"/>
    <property type="project" value="UniProtKB-KW"/>
</dbReference>
<dbReference type="EMBL" id="AP022595">
    <property type="protein sequence ID" value="BBY60569.1"/>
    <property type="molecule type" value="Genomic_DNA"/>
</dbReference>
<feature type="chain" id="PRO_5038503588" evidence="6">
    <location>
        <begin position="24"/>
        <end position="331"/>
    </location>
</feature>
<dbReference type="PANTHER" id="PTHR42953">
    <property type="entry name" value="HIGH-AFFINITY ZINC UPTAKE SYSTEM PROTEIN ZNUA-RELATED"/>
    <property type="match status" value="1"/>
</dbReference>
<evidence type="ECO:0000313" key="7">
    <source>
        <dbReference type="EMBL" id="BBY60569.1"/>
    </source>
</evidence>
<dbReference type="GO" id="GO:0030313">
    <property type="term" value="C:cell envelope"/>
    <property type="evidence" value="ECO:0007669"/>
    <property type="project" value="UniProtKB-SubCell"/>
</dbReference>
<evidence type="ECO:0000256" key="1">
    <source>
        <dbReference type="ARBA" id="ARBA00004196"/>
    </source>
</evidence>
<sequence length="331" mass="33516">MTPTSYRFRGAAAALFIVPLGLAACSSHPASAPSATSSATSASSSATAAPATGGTAAPAACPTTPVNVVVSVDQWGDIASELAGKCGNVKTILASSSVDPHDYEPSPSDGAAFTGAQLVVVNGADYDPWASKLAATSAPNAPVVDAGKVTNTAEGGNPHLWYNPSAVTAVADAVTAALTKLEPKASDYFTTQRASFTTAMKPYDDLIAKIKAGASGKSYAATETVFDYQAQALGLVNKTPAGYMTASANETDPSPADIAAFTQALSNRQIDVLIYNTQTEGSIPQQLRDAATKAGVPVVDVTETVPPGKTSFEGWQDGQLTALAKALGVAV</sequence>
<feature type="signal peptide" evidence="6">
    <location>
        <begin position="1"/>
        <end position="23"/>
    </location>
</feature>
<dbReference type="Pfam" id="PF01297">
    <property type="entry name" value="ZnuA"/>
    <property type="match status" value="1"/>
</dbReference>
<evidence type="ECO:0000256" key="6">
    <source>
        <dbReference type="SAM" id="SignalP"/>
    </source>
</evidence>
<keyword evidence="4 6" id="KW-0732">Signal</keyword>
<name>A0A7I7SWJ6_9MYCO</name>
<evidence type="ECO:0000256" key="4">
    <source>
        <dbReference type="ARBA" id="ARBA00022729"/>
    </source>
</evidence>
<gene>
    <name evidence="7" type="ORF">MSAR_37050</name>
</gene>
<dbReference type="Gene3D" id="3.40.50.1980">
    <property type="entry name" value="Nitrogenase molybdenum iron protein domain"/>
    <property type="match status" value="2"/>
</dbReference>
<evidence type="ECO:0000313" key="8">
    <source>
        <dbReference type="Proteomes" id="UP000466445"/>
    </source>
</evidence>
<dbReference type="GO" id="GO:0030001">
    <property type="term" value="P:metal ion transport"/>
    <property type="evidence" value="ECO:0007669"/>
    <property type="project" value="InterPro"/>
</dbReference>
<evidence type="ECO:0000256" key="3">
    <source>
        <dbReference type="ARBA" id="ARBA00022723"/>
    </source>
</evidence>
<dbReference type="PANTHER" id="PTHR42953:SF1">
    <property type="entry name" value="METAL-BINDING PROTEIN HI_0362-RELATED"/>
    <property type="match status" value="1"/>
</dbReference>
<dbReference type="PROSITE" id="PS51257">
    <property type="entry name" value="PROKAR_LIPOPROTEIN"/>
    <property type="match status" value="1"/>
</dbReference>
<proteinExistence type="predicted"/>
<reference evidence="7 8" key="1">
    <citation type="journal article" date="2019" name="Emerg. Microbes Infect.">
        <title>Comprehensive subspecies identification of 175 nontuberculous mycobacteria species based on 7547 genomic profiles.</title>
        <authorList>
            <person name="Matsumoto Y."/>
            <person name="Kinjo T."/>
            <person name="Motooka D."/>
            <person name="Nabeya D."/>
            <person name="Jung N."/>
            <person name="Uechi K."/>
            <person name="Horii T."/>
            <person name="Iida T."/>
            <person name="Fujita J."/>
            <person name="Nakamura S."/>
        </authorList>
    </citation>
    <scope>NUCLEOTIDE SEQUENCE [LARGE SCALE GENOMIC DNA]</scope>
    <source>
        <strain evidence="7 8">JCM 30395</strain>
    </source>
</reference>
<evidence type="ECO:0000256" key="5">
    <source>
        <dbReference type="SAM" id="MobiDB-lite"/>
    </source>
</evidence>